<gene>
    <name evidence="1" type="ORF">SMD27_10405</name>
</gene>
<dbReference type="EMBL" id="JAXCLW010000002">
    <property type="protein sequence ID" value="MDY0883256.1"/>
    <property type="molecule type" value="Genomic_DNA"/>
</dbReference>
<evidence type="ECO:0000313" key="2">
    <source>
        <dbReference type="Proteomes" id="UP001279642"/>
    </source>
</evidence>
<sequence length="75" mass="8588">MAESFDIPAHDYYRRSSAKPLLGGIHRPTLLIHAANDPWIPASIFRDIDWSKYRRLRLLMPRVAIRQFLTAAAAA</sequence>
<evidence type="ECO:0000313" key="1">
    <source>
        <dbReference type="EMBL" id="MDY0883256.1"/>
    </source>
</evidence>
<reference evidence="1 2" key="1">
    <citation type="journal article" date="2016" name="Antonie Van Leeuwenhoek">
        <title>Dongia soli sp. nov., isolated from soil from Dokdo, Korea.</title>
        <authorList>
            <person name="Kim D.U."/>
            <person name="Lee H."/>
            <person name="Kim H."/>
            <person name="Kim S.G."/>
            <person name="Ka J.O."/>
        </authorList>
    </citation>
    <scope>NUCLEOTIDE SEQUENCE [LARGE SCALE GENOMIC DNA]</scope>
    <source>
        <strain evidence="1 2">D78</strain>
    </source>
</reference>
<accession>A0ABU5EAS9</accession>
<keyword evidence="2" id="KW-1185">Reference proteome</keyword>
<dbReference type="Proteomes" id="UP001279642">
    <property type="component" value="Unassembled WGS sequence"/>
</dbReference>
<comment type="caution">
    <text evidence="1">The sequence shown here is derived from an EMBL/GenBank/DDBJ whole genome shotgun (WGS) entry which is preliminary data.</text>
</comment>
<organism evidence="1 2">
    <name type="scientific">Dongia soli</name>
    <dbReference type="NCBI Taxonomy" id="600628"/>
    <lineage>
        <taxon>Bacteria</taxon>
        <taxon>Pseudomonadati</taxon>
        <taxon>Pseudomonadota</taxon>
        <taxon>Alphaproteobacteria</taxon>
        <taxon>Rhodospirillales</taxon>
        <taxon>Dongiaceae</taxon>
        <taxon>Dongia</taxon>
    </lineage>
</organism>
<protein>
    <recommendedName>
        <fullName evidence="3">Prolyl oligopeptidase family protein</fullName>
    </recommendedName>
</protein>
<dbReference type="RefSeq" id="WP_320508296.1">
    <property type="nucleotide sequence ID" value="NZ_JAXCLW010000002.1"/>
</dbReference>
<evidence type="ECO:0008006" key="3">
    <source>
        <dbReference type="Google" id="ProtNLM"/>
    </source>
</evidence>
<name>A0ABU5EAS9_9PROT</name>
<dbReference type="SUPFAM" id="SSF53474">
    <property type="entry name" value="alpha/beta-Hydrolases"/>
    <property type="match status" value="1"/>
</dbReference>
<proteinExistence type="predicted"/>
<dbReference type="InterPro" id="IPR029058">
    <property type="entry name" value="AB_hydrolase_fold"/>
</dbReference>